<dbReference type="PANTHER" id="PTHR31800:SF1">
    <property type="entry name" value="COILED-COIL DOMAIN-CONTAINING PROTEIN 32"/>
    <property type="match status" value="1"/>
</dbReference>
<evidence type="ECO:0000256" key="1">
    <source>
        <dbReference type="SAM" id="MobiDB-lite"/>
    </source>
</evidence>
<evidence type="ECO:0000256" key="2">
    <source>
        <dbReference type="SAM" id="SignalP"/>
    </source>
</evidence>
<dbReference type="Proteomes" id="UP001369086">
    <property type="component" value="Unassembled WGS sequence"/>
</dbReference>
<organism evidence="3 4">
    <name type="scientific">Huso huso</name>
    <name type="common">Beluga</name>
    <name type="synonym">Acipenser huso</name>
    <dbReference type="NCBI Taxonomy" id="61971"/>
    <lineage>
        <taxon>Eukaryota</taxon>
        <taxon>Metazoa</taxon>
        <taxon>Chordata</taxon>
        <taxon>Craniata</taxon>
        <taxon>Vertebrata</taxon>
        <taxon>Euteleostomi</taxon>
        <taxon>Actinopterygii</taxon>
        <taxon>Chondrostei</taxon>
        <taxon>Acipenseriformes</taxon>
        <taxon>Acipenseridae</taxon>
        <taxon>Huso</taxon>
    </lineage>
</organism>
<dbReference type="EMBL" id="JAHFZB010000018">
    <property type="protein sequence ID" value="KAK6478849.1"/>
    <property type="molecule type" value="Genomic_DNA"/>
</dbReference>
<feature type="signal peptide" evidence="2">
    <location>
        <begin position="1"/>
        <end position="34"/>
    </location>
</feature>
<evidence type="ECO:0000313" key="4">
    <source>
        <dbReference type="Proteomes" id="UP001369086"/>
    </source>
</evidence>
<dbReference type="InterPro" id="IPR028039">
    <property type="entry name" value="CCDC32"/>
</dbReference>
<feature type="chain" id="PRO_5045753519" evidence="2">
    <location>
        <begin position="35"/>
        <end position="232"/>
    </location>
</feature>
<feature type="region of interest" description="Disordered" evidence="1">
    <location>
        <begin position="200"/>
        <end position="232"/>
    </location>
</feature>
<reference evidence="3 4" key="1">
    <citation type="submission" date="2021-05" db="EMBL/GenBank/DDBJ databases">
        <authorList>
            <person name="Zahm M."/>
            <person name="Klopp C."/>
            <person name="Cabau C."/>
            <person name="Kuhl H."/>
            <person name="Suciu R."/>
            <person name="Ciorpac M."/>
            <person name="Holostenco D."/>
            <person name="Gessner J."/>
            <person name="Wuertz S."/>
            <person name="Hohne C."/>
            <person name="Stock M."/>
            <person name="Gislard M."/>
            <person name="Lluch J."/>
            <person name="Milhes M."/>
            <person name="Lampietro C."/>
            <person name="Lopez Roques C."/>
            <person name="Donnadieu C."/>
            <person name="Du K."/>
            <person name="Schartl M."/>
            <person name="Guiguen Y."/>
        </authorList>
    </citation>
    <scope>NUCLEOTIDE SEQUENCE [LARGE SCALE GENOMIC DNA]</scope>
    <source>
        <strain evidence="3">Hh-F2</strain>
        <tissue evidence="3">Blood</tissue>
    </source>
</reference>
<dbReference type="Pfam" id="PF14989">
    <property type="entry name" value="CCDC32"/>
    <property type="match status" value="1"/>
</dbReference>
<proteinExistence type="predicted"/>
<evidence type="ECO:0000313" key="3">
    <source>
        <dbReference type="EMBL" id="KAK6478849.1"/>
    </source>
</evidence>
<keyword evidence="4" id="KW-1185">Reference proteome</keyword>
<accession>A0ABR0Z2G3</accession>
<sequence>MVIFDKGCTVLALRCLRCAWICSVTLLGVVSGRGSEVPHVCSVCSDAQDSGSCSMIDSLESRLARSSGELWSEICSGLPAPEGEGVFADSFQPQQASLSDSSSGVLNSSPWAPMADSEVYLASLENRLRRIKGQSQEVTSRDMLRTLSQAKKECWERFLQETSESELFMDGSEVDHSAVDQLRCWLQPEKVAISAEELQALLQPKRGGTEEGESSGERREEEGETESLGAEK</sequence>
<keyword evidence="2" id="KW-0732">Signal</keyword>
<comment type="caution">
    <text evidence="3">The sequence shown here is derived from an EMBL/GenBank/DDBJ whole genome shotgun (WGS) entry which is preliminary data.</text>
</comment>
<protein>
    <submittedName>
        <fullName evidence="3">Coiled-coil domain-containing protein 32-like</fullName>
    </submittedName>
</protein>
<name>A0ABR0Z2G3_HUSHU</name>
<dbReference type="PANTHER" id="PTHR31800">
    <property type="entry name" value="COILED-COIL DOMAIN-CONTAINING PROTEIN 32"/>
    <property type="match status" value="1"/>
</dbReference>
<gene>
    <name evidence="3" type="ORF">HHUSO_G19466</name>
</gene>